<evidence type="ECO:0000313" key="1">
    <source>
        <dbReference type="EMBL" id="TLQ04472.1"/>
    </source>
</evidence>
<proteinExistence type="predicted"/>
<dbReference type="RefSeq" id="WP_138474269.1">
    <property type="nucleotide sequence ID" value="NZ_VBTH01000007.1"/>
</dbReference>
<protein>
    <submittedName>
        <fullName evidence="1">Uncharacterized protein</fullName>
    </submittedName>
</protein>
<name>A0A5R9BX78_9LACO</name>
<sequence>MNLQLIKKYIAAYLSTPTTRLTTVSAPMAGIQLQNGDEESFFYSSTTDENLFFEEYGEHVYTHTYDPATRSFKTTEK</sequence>
<comment type="caution">
    <text evidence="1">The sequence shown here is derived from an EMBL/GenBank/DDBJ whole genome shotgun (WGS) entry which is preliminary data.</text>
</comment>
<dbReference type="EMBL" id="VBTH01000007">
    <property type="protein sequence ID" value="TLQ04472.1"/>
    <property type="molecule type" value="Genomic_DNA"/>
</dbReference>
<dbReference type="AlphaFoldDB" id="A0A5R9BX78"/>
<gene>
    <name evidence="1" type="ORF">FEZ51_05270</name>
</gene>
<dbReference type="Proteomes" id="UP000305541">
    <property type="component" value="Unassembled WGS sequence"/>
</dbReference>
<accession>A0A5R9BX78</accession>
<organism evidence="1 2">
    <name type="scientific">Pediococcus stilesii</name>
    <dbReference type="NCBI Taxonomy" id="331679"/>
    <lineage>
        <taxon>Bacteria</taxon>
        <taxon>Bacillati</taxon>
        <taxon>Bacillota</taxon>
        <taxon>Bacilli</taxon>
        <taxon>Lactobacillales</taxon>
        <taxon>Lactobacillaceae</taxon>
        <taxon>Pediococcus</taxon>
    </lineage>
</organism>
<reference evidence="1 2" key="1">
    <citation type="submission" date="2019-05" db="EMBL/GenBank/DDBJ databases">
        <title>The metagenome of a microbial culture collection derived from dairy environment covers the genomic content of the human microbiome.</title>
        <authorList>
            <person name="Roder T."/>
            <person name="Wuthrich D."/>
            <person name="Sattari Z."/>
            <person name="Von Ah U."/>
            <person name="Bar C."/>
            <person name="Ronchi F."/>
            <person name="Macpherson A.J."/>
            <person name="Ganal-Vonarburg S.C."/>
            <person name="Bruggmann R."/>
            <person name="Vergeres G."/>
        </authorList>
    </citation>
    <scope>NUCLEOTIDE SEQUENCE [LARGE SCALE GENOMIC DNA]</scope>
    <source>
        <strain evidence="1 2">FAM 18815</strain>
    </source>
</reference>
<dbReference type="OrthoDB" id="2249010at2"/>
<evidence type="ECO:0000313" key="2">
    <source>
        <dbReference type="Proteomes" id="UP000305541"/>
    </source>
</evidence>